<dbReference type="PANTHER" id="PTHR22945:SF40">
    <property type="entry name" value="SERPENTINE RECEPTOR, CLASS D (DELTA)-RELATED"/>
    <property type="match status" value="1"/>
</dbReference>
<feature type="transmembrane region" description="Helical" evidence="6">
    <location>
        <begin position="12"/>
        <end position="29"/>
    </location>
</feature>
<dbReference type="AlphaFoldDB" id="A0AAD4MT43"/>
<feature type="transmembrane region" description="Helical" evidence="6">
    <location>
        <begin position="50"/>
        <end position="73"/>
    </location>
</feature>
<feature type="transmembrane region" description="Helical" evidence="6">
    <location>
        <begin position="245"/>
        <end position="268"/>
    </location>
</feature>
<dbReference type="InterPro" id="IPR019421">
    <property type="entry name" value="7TM_GPCR_serpentine_rcpt_Srd"/>
</dbReference>
<gene>
    <name evidence="7" type="ORF">DdX_14519</name>
</gene>
<comment type="caution">
    <text evidence="7">The sequence shown here is derived from an EMBL/GenBank/DDBJ whole genome shotgun (WGS) entry which is preliminary data.</text>
</comment>
<dbReference type="SUPFAM" id="SSF81321">
    <property type="entry name" value="Family A G protein-coupled receptor-like"/>
    <property type="match status" value="1"/>
</dbReference>
<dbReference type="Pfam" id="PF10317">
    <property type="entry name" value="7TM_GPCR_Srd"/>
    <property type="match status" value="1"/>
</dbReference>
<keyword evidence="4 6" id="KW-1133">Transmembrane helix</keyword>
<evidence type="ECO:0000313" key="8">
    <source>
        <dbReference type="Proteomes" id="UP001201812"/>
    </source>
</evidence>
<reference evidence="7" key="1">
    <citation type="submission" date="2022-01" db="EMBL/GenBank/DDBJ databases">
        <title>Genome Sequence Resource for Two Populations of Ditylenchus destructor, the Migratory Endoparasitic Phytonematode.</title>
        <authorList>
            <person name="Zhang H."/>
            <person name="Lin R."/>
            <person name="Xie B."/>
        </authorList>
    </citation>
    <scope>NUCLEOTIDE SEQUENCE</scope>
    <source>
        <strain evidence="7">BazhouSP</strain>
    </source>
</reference>
<comment type="subcellular location">
    <subcellularLocation>
        <location evidence="1">Membrane</location>
        <topology evidence="1">Multi-pass membrane protein</topology>
    </subcellularLocation>
</comment>
<keyword evidence="8" id="KW-1185">Reference proteome</keyword>
<evidence type="ECO:0000313" key="7">
    <source>
        <dbReference type="EMBL" id="KAI1704018.1"/>
    </source>
</evidence>
<dbReference type="Gene3D" id="1.20.1070.10">
    <property type="entry name" value="Rhodopsin 7-helix transmembrane proteins"/>
    <property type="match status" value="1"/>
</dbReference>
<dbReference type="PANTHER" id="PTHR22945">
    <property type="entry name" value="SERPENTINE RECEPTOR, CLASS D DELTA"/>
    <property type="match status" value="1"/>
</dbReference>
<dbReference type="InterPro" id="IPR050920">
    <property type="entry name" value="Nematode_rcpt-like_delta"/>
</dbReference>
<evidence type="ECO:0000256" key="6">
    <source>
        <dbReference type="SAM" id="Phobius"/>
    </source>
</evidence>
<protein>
    <submittedName>
        <fullName evidence="7">Serpentine type 7TM GPCR chemoreceptor srd domain-containing protein</fullName>
    </submittedName>
</protein>
<organism evidence="7 8">
    <name type="scientific">Ditylenchus destructor</name>
    <dbReference type="NCBI Taxonomy" id="166010"/>
    <lineage>
        <taxon>Eukaryota</taxon>
        <taxon>Metazoa</taxon>
        <taxon>Ecdysozoa</taxon>
        <taxon>Nematoda</taxon>
        <taxon>Chromadorea</taxon>
        <taxon>Rhabditida</taxon>
        <taxon>Tylenchina</taxon>
        <taxon>Tylenchomorpha</taxon>
        <taxon>Sphaerularioidea</taxon>
        <taxon>Anguinidae</taxon>
        <taxon>Anguininae</taxon>
        <taxon>Ditylenchus</taxon>
    </lineage>
</organism>
<evidence type="ECO:0000256" key="3">
    <source>
        <dbReference type="ARBA" id="ARBA00022692"/>
    </source>
</evidence>
<evidence type="ECO:0000256" key="1">
    <source>
        <dbReference type="ARBA" id="ARBA00004141"/>
    </source>
</evidence>
<feature type="transmembrane region" description="Helical" evidence="6">
    <location>
        <begin position="131"/>
        <end position="155"/>
    </location>
</feature>
<keyword evidence="5 6" id="KW-0472">Membrane</keyword>
<keyword evidence="3 6" id="KW-0812">Transmembrane</keyword>
<dbReference type="GO" id="GO:0016020">
    <property type="term" value="C:membrane"/>
    <property type="evidence" value="ECO:0007669"/>
    <property type="project" value="UniProtKB-SubCell"/>
</dbReference>
<feature type="transmembrane region" description="Helical" evidence="6">
    <location>
        <begin position="280"/>
        <end position="300"/>
    </location>
</feature>
<dbReference type="Proteomes" id="UP001201812">
    <property type="component" value="Unassembled WGS sequence"/>
</dbReference>
<accession>A0AAD4MT43</accession>
<feature type="transmembrane region" description="Helical" evidence="6">
    <location>
        <begin position="175"/>
        <end position="208"/>
    </location>
</feature>
<evidence type="ECO:0000256" key="5">
    <source>
        <dbReference type="ARBA" id="ARBA00023136"/>
    </source>
</evidence>
<feature type="transmembrane region" description="Helical" evidence="6">
    <location>
        <begin position="85"/>
        <end position="110"/>
    </location>
</feature>
<dbReference type="EMBL" id="JAKKPZ010000073">
    <property type="protein sequence ID" value="KAI1704018.1"/>
    <property type="molecule type" value="Genomic_DNA"/>
</dbReference>
<evidence type="ECO:0000256" key="2">
    <source>
        <dbReference type="ARBA" id="ARBA00009166"/>
    </source>
</evidence>
<comment type="similarity">
    <text evidence="2">Belongs to the nematode receptor-like protein srd family.</text>
</comment>
<evidence type="ECO:0000256" key="4">
    <source>
        <dbReference type="ARBA" id="ARBA00022989"/>
    </source>
</evidence>
<sequence length="353" mass="39952">MVLAYQLTESTFSIVAISLNLLLLWLTNHKVTSDMKLYRRLLQMSCIADLGLAVIDFICQPALIIDSGVVLYISNGFVGAINRDLSCWLIVLHNIFVYVTLIMIPIQFLYRLRVISITSSQSNNSKFNFTSGILVATIFMITVTFLINVYALFYATKEFSLGQNVTTLLLRKGWTFVPFAFGAYFLNSGILLIIVNYLGTFVVSYTLIIWCERKIMRLLKDARRKSGVSTNGATPRIHKDVRKALISFAICPLISTAIPFFFFSGSLITGASLSGQTSAFLTIFFTSSALLNPLFTIYFVRPYRNEVFQFFIKRHQSFHRLSVNRIMWISPRVAQIPKMIQSSATDVAVNRIL</sequence>
<name>A0AAD4MT43_9BILA</name>
<proteinExistence type="inferred from homology"/>